<dbReference type="SMART" id="SM00186">
    <property type="entry name" value="FBG"/>
    <property type="match status" value="1"/>
</dbReference>
<dbReference type="RefSeq" id="XP_031563661.1">
    <property type="nucleotide sequence ID" value="XM_031707801.1"/>
</dbReference>
<evidence type="ECO:0000259" key="3">
    <source>
        <dbReference type="PROSITE" id="PS50948"/>
    </source>
</evidence>
<dbReference type="Pfam" id="PF00147">
    <property type="entry name" value="Fibrinogen_C"/>
    <property type="match status" value="1"/>
</dbReference>
<evidence type="ECO:0000256" key="2">
    <source>
        <dbReference type="SAM" id="SignalP"/>
    </source>
</evidence>
<dbReference type="InterPro" id="IPR002181">
    <property type="entry name" value="Fibrinogen_a/b/g_C_dom"/>
</dbReference>
<dbReference type="InParanoid" id="A0A6P8I8U7"/>
<dbReference type="PROSITE" id="PS50948">
    <property type="entry name" value="PAN"/>
    <property type="match status" value="1"/>
</dbReference>
<dbReference type="PROSITE" id="PS00514">
    <property type="entry name" value="FIBRINOGEN_C_1"/>
    <property type="match status" value="1"/>
</dbReference>
<dbReference type="InterPro" id="IPR050373">
    <property type="entry name" value="Fibrinogen_C-term_domain"/>
</dbReference>
<dbReference type="GO" id="GO:0005615">
    <property type="term" value="C:extracellular space"/>
    <property type="evidence" value="ECO:0007669"/>
    <property type="project" value="TreeGrafter"/>
</dbReference>
<name>A0A6P8I8U7_ACTTE</name>
<dbReference type="PROSITE" id="PS51406">
    <property type="entry name" value="FIBRINOGEN_C_2"/>
    <property type="match status" value="1"/>
</dbReference>
<feature type="domain" description="Fibrinogen C-terminal" evidence="4">
    <location>
        <begin position="128"/>
        <end position="340"/>
    </location>
</feature>
<feature type="chain" id="PRO_5028170422" evidence="2">
    <location>
        <begin position="20"/>
        <end position="343"/>
    </location>
</feature>
<keyword evidence="1" id="KW-1015">Disulfide bond</keyword>
<keyword evidence="2" id="KW-0732">Signal</keyword>
<dbReference type="Proteomes" id="UP000515163">
    <property type="component" value="Unplaced"/>
</dbReference>
<dbReference type="SUPFAM" id="SSF56496">
    <property type="entry name" value="Fibrinogen C-terminal domain-like"/>
    <property type="match status" value="1"/>
</dbReference>
<evidence type="ECO:0000313" key="5">
    <source>
        <dbReference type="Proteomes" id="UP000515163"/>
    </source>
</evidence>
<dbReference type="InterPro" id="IPR020837">
    <property type="entry name" value="Fibrinogen_CS"/>
</dbReference>
<gene>
    <name evidence="6" type="primary">LOC116299169</name>
</gene>
<dbReference type="NCBIfam" id="NF040941">
    <property type="entry name" value="GGGWT_bact"/>
    <property type="match status" value="1"/>
</dbReference>
<sequence>MDFRVLLMSCLFGASLVKGEGGCRDLQYLECEQDKSLTGHVIKTIRMLAQGLEECQHQCFIDDRCVSYNLGPVFGVIRSCELNNADHVEYPDDVISVPGAEYCPIKNPCASSPCPKNQTCRPDFEFNTFRCEDNSSCAGLNRLGENNNGVYNITPIPGYTIQVFCDQITDGGGWTVIQKRLDGSVDFFLGWDDYKRGFGNKNGEYWLGLDAMYILTNSIQNEIRIDLEDFSMSKTYAMYDLFKVGTESQKYELFLGSFKEGNAGDSLGYHRWAAFSTFDRDTGCANRFKGAWWFGKCLRSHLNGQYLGQNVSFAEGLHWRSVTGLYTSLKSAEMKIRPVGFKG</sequence>
<dbReference type="AlphaFoldDB" id="A0A6P8I8U7"/>
<protein>
    <submittedName>
        <fullName evidence="6">Microfibril-associated glycoprotein 4-like isoform X1</fullName>
    </submittedName>
</protein>
<dbReference type="InterPro" id="IPR036056">
    <property type="entry name" value="Fibrinogen-like_C"/>
</dbReference>
<dbReference type="KEGG" id="aten:116299169"/>
<keyword evidence="5" id="KW-1185">Reference proteome</keyword>
<evidence type="ECO:0000256" key="1">
    <source>
        <dbReference type="ARBA" id="ARBA00023157"/>
    </source>
</evidence>
<organism evidence="5 6">
    <name type="scientific">Actinia tenebrosa</name>
    <name type="common">Australian red waratah sea anemone</name>
    <dbReference type="NCBI Taxonomy" id="6105"/>
    <lineage>
        <taxon>Eukaryota</taxon>
        <taxon>Metazoa</taxon>
        <taxon>Cnidaria</taxon>
        <taxon>Anthozoa</taxon>
        <taxon>Hexacorallia</taxon>
        <taxon>Actiniaria</taxon>
        <taxon>Actiniidae</taxon>
        <taxon>Actinia</taxon>
    </lineage>
</organism>
<dbReference type="InterPro" id="IPR003609">
    <property type="entry name" value="Pan_app"/>
</dbReference>
<feature type="domain" description="Apple" evidence="3">
    <location>
        <begin position="31"/>
        <end position="109"/>
    </location>
</feature>
<dbReference type="Gene3D" id="3.90.215.10">
    <property type="entry name" value="Gamma Fibrinogen, chain A, domain 1"/>
    <property type="match status" value="1"/>
</dbReference>
<dbReference type="CDD" id="cd00087">
    <property type="entry name" value="FReD"/>
    <property type="match status" value="1"/>
</dbReference>
<evidence type="ECO:0000313" key="6">
    <source>
        <dbReference type="RefSeq" id="XP_031563661.1"/>
    </source>
</evidence>
<accession>A0A6P8I8U7</accession>
<dbReference type="GeneID" id="116299169"/>
<evidence type="ECO:0000259" key="4">
    <source>
        <dbReference type="PROSITE" id="PS51406"/>
    </source>
</evidence>
<reference evidence="6" key="1">
    <citation type="submission" date="2025-08" db="UniProtKB">
        <authorList>
            <consortium name="RefSeq"/>
        </authorList>
    </citation>
    <scope>IDENTIFICATION</scope>
    <source>
        <tissue evidence="6">Tentacle</tissue>
    </source>
</reference>
<dbReference type="OrthoDB" id="5984394at2759"/>
<proteinExistence type="predicted"/>
<feature type="signal peptide" evidence="2">
    <location>
        <begin position="1"/>
        <end position="19"/>
    </location>
</feature>
<dbReference type="PANTHER" id="PTHR19143">
    <property type="entry name" value="FIBRINOGEN/TENASCIN/ANGIOPOEITIN"/>
    <property type="match status" value="1"/>
</dbReference>
<dbReference type="InterPro" id="IPR014716">
    <property type="entry name" value="Fibrinogen_a/b/g_C_1"/>
</dbReference>